<proteinExistence type="predicted"/>
<gene>
    <name evidence="1" type="ORF">DI549_10800</name>
</gene>
<accession>A0A2W5R0K5</accession>
<evidence type="ECO:0000313" key="2">
    <source>
        <dbReference type="Proteomes" id="UP000248887"/>
    </source>
</evidence>
<dbReference type="Proteomes" id="UP000248887">
    <property type="component" value="Unassembled WGS sequence"/>
</dbReference>
<reference evidence="1 2" key="1">
    <citation type="submission" date="2017-08" db="EMBL/GenBank/DDBJ databases">
        <title>Infants hospitalized years apart are colonized by the same room-sourced microbial strains.</title>
        <authorList>
            <person name="Brooks B."/>
            <person name="Olm M.R."/>
            <person name="Firek B.A."/>
            <person name="Baker R."/>
            <person name="Thomas B.C."/>
            <person name="Morowitz M.J."/>
            <person name="Banfield J.F."/>
        </authorList>
    </citation>
    <scope>NUCLEOTIDE SEQUENCE [LARGE SCALE GENOMIC DNA]</scope>
    <source>
        <strain evidence="1">S2_005_001_R2_27</strain>
    </source>
</reference>
<comment type="caution">
    <text evidence="1">The sequence shown here is derived from an EMBL/GenBank/DDBJ whole genome shotgun (WGS) entry which is preliminary data.</text>
</comment>
<dbReference type="InterPro" id="IPR044000">
    <property type="entry name" value="Phage_tube_2"/>
</dbReference>
<evidence type="ECO:0000313" key="1">
    <source>
        <dbReference type="EMBL" id="PZQ82662.1"/>
    </source>
</evidence>
<protein>
    <submittedName>
        <fullName evidence="1">Uncharacterized protein</fullName>
    </submittedName>
</protein>
<dbReference type="Pfam" id="PF18906">
    <property type="entry name" value="Phage_tube_2"/>
    <property type="match status" value="1"/>
</dbReference>
<sequence>MGRAMGINASMALAFEATYGTSPASGYKKLPFISATLSAEQGLIADDIIGTGRDPSAPSRDVINVNGDVVVPVDLLNFGNWLKLLLGAPTSVNASGTYTHTFGSNLQALPSAAIEIGNPEVPSYAMNKGVMANTLNIRMQRSGLVQATVGLIGQNEVVAGTTGAGTPTEAAVTRFNQFQGSIKRDGTPLGNVVSADFTYSNNLEQVEVIRADGLIGGVDPGKASFTGSIVARFDSLDLFNLAVAGTASEIAFGFEIGASSKLTFTLPSVFLPRPKREISGPNGVQATFAIQASRAGAGTKMLTAALVNNVASY</sequence>
<dbReference type="AlphaFoldDB" id="A0A2W5R0K5"/>
<organism evidence="1 2">
    <name type="scientific">Ancylobacter novellus</name>
    <name type="common">Thiobacillus novellus</name>
    <dbReference type="NCBI Taxonomy" id="921"/>
    <lineage>
        <taxon>Bacteria</taxon>
        <taxon>Pseudomonadati</taxon>
        <taxon>Pseudomonadota</taxon>
        <taxon>Alphaproteobacteria</taxon>
        <taxon>Hyphomicrobiales</taxon>
        <taxon>Xanthobacteraceae</taxon>
        <taxon>Ancylobacter</taxon>
    </lineage>
</organism>
<dbReference type="EMBL" id="QFQD01000030">
    <property type="protein sequence ID" value="PZQ82662.1"/>
    <property type="molecule type" value="Genomic_DNA"/>
</dbReference>
<name>A0A2W5R0K5_ANCNO</name>